<reference evidence="1 2" key="1">
    <citation type="submission" date="2021-06" db="EMBL/GenBank/DDBJ databases">
        <authorList>
            <person name="Kallberg Y."/>
            <person name="Tangrot J."/>
            <person name="Rosling A."/>
        </authorList>
    </citation>
    <scope>NUCLEOTIDE SEQUENCE [LARGE SCALE GENOMIC DNA]</scope>
    <source>
        <strain evidence="1 2">120-4 pot B 10/14</strain>
    </source>
</reference>
<sequence length="77" mass="9037">YNISLVEKLDLNAIDHLIKQFKYFSEATNDLQSDSINIDNVLIIYDPVFEEAIVKVLYKYENILILDEKQKLEAFIV</sequence>
<feature type="non-terminal residue" evidence="1">
    <location>
        <position position="1"/>
    </location>
</feature>
<evidence type="ECO:0000313" key="2">
    <source>
        <dbReference type="Proteomes" id="UP000789901"/>
    </source>
</evidence>
<keyword evidence="2" id="KW-1185">Reference proteome</keyword>
<organism evidence="1 2">
    <name type="scientific">Gigaspora margarita</name>
    <dbReference type="NCBI Taxonomy" id="4874"/>
    <lineage>
        <taxon>Eukaryota</taxon>
        <taxon>Fungi</taxon>
        <taxon>Fungi incertae sedis</taxon>
        <taxon>Mucoromycota</taxon>
        <taxon>Glomeromycotina</taxon>
        <taxon>Glomeromycetes</taxon>
        <taxon>Diversisporales</taxon>
        <taxon>Gigasporaceae</taxon>
        <taxon>Gigaspora</taxon>
    </lineage>
</organism>
<dbReference type="Proteomes" id="UP000789901">
    <property type="component" value="Unassembled WGS sequence"/>
</dbReference>
<feature type="non-terminal residue" evidence="1">
    <location>
        <position position="77"/>
    </location>
</feature>
<proteinExistence type="predicted"/>
<protein>
    <submittedName>
        <fullName evidence="1">13131_t:CDS:1</fullName>
    </submittedName>
</protein>
<dbReference type="EMBL" id="CAJVQB010071063">
    <property type="protein sequence ID" value="CAG8843035.1"/>
    <property type="molecule type" value="Genomic_DNA"/>
</dbReference>
<accession>A0ABN7WYW1</accession>
<comment type="caution">
    <text evidence="1">The sequence shown here is derived from an EMBL/GenBank/DDBJ whole genome shotgun (WGS) entry which is preliminary data.</text>
</comment>
<evidence type="ECO:0000313" key="1">
    <source>
        <dbReference type="EMBL" id="CAG8843035.1"/>
    </source>
</evidence>
<gene>
    <name evidence="1" type="ORF">GMARGA_LOCUS36317</name>
</gene>
<name>A0ABN7WYW1_GIGMA</name>